<evidence type="ECO:0000256" key="4">
    <source>
        <dbReference type="SAM" id="MobiDB-lite"/>
    </source>
</evidence>
<keyword evidence="7" id="KW-1185">Reference proteome</keyword>
<organism evidence="6 7">
    <name type="scientific">Kalanchoe fedtschenkoi</name>
    <name type="common">Lavender scallops</name>
    <name type="synonym">South American air plant</name>
    <dbReference type="NCBI Taxonomy" id="63787"/>
    <lineage>
        <taxon>Eukaryota</taxon>
        <taxon>Viridiplantae</taxon>
        <taxon>Streptophyta</taxon>
        <taxon>Embryophyta</taxon>
        <taxon>Tracheophyta</taxon>
        <taxon>Spermatophyta</taxon>
        <taxon>Magnoliopsida</taxon>
        <taxon>eudicotyledons</taxon>
        <taxon>Gunneridae</taxon>
        <taxon>Pentapetalae</taxon>
        <taxon>Saxifragales</taxon>
        <taxon>Crassulaceae</taxon>
        <taxon>Kalanchoe</taxon>
    </lineage>
</organism>
<evidence type="ECO:0000313" key="6">
    <source>
        <dbReference type="EnsemblPlants" id="Kaladp0089s0119.1.v1.1"/>
    </source>
</evidence>
<comment type="subcellular location">
    <subcellularLocation>
        <location evidence="1">Nucleus</location>
    </subcellularLocation>
</comment>
<dbReference type="Proteomes" id="UP000594263">
    <property type="component" value="Unplaced"/>
</dbReference>
<proteinExistence type="inferred from homology"/>
<accession>A0A7N0UW81</accession>
<dbReference type="Pfam" id="PF03874">
    <property type="entry name" value="RNA_pol_Rpb4"/>
    <property type="match status" value="1"/>
</dbReference>
<dbReference type="InterPro" id="IPR006590">
    <property type="entry name" value="RNA_pol_Rpb4/RPC9_core"/>
</dbReference>
<dbReference type="GO" id="GO:0000166">
    <property type="term" value="F:nucleotide binding"/>
    <property type="evidence" value="ECO:0007669"/>
    <property type="project" value="InterPro"/>
</dbReference>
<name>A0A7N0UW81_KALFE</name>
<dbReference type="GO" id="GO:0030880">
    <property type="term" value="C:RNA polymerase complex"/>
    <property type="evidence" value="ECO:0007669"/>
    <property type="project" value="InterPro"/>
</dbReference>
<dbReference type="Gene3D" id="1.20.1250.40">
    <property type="match status" value="1"/>
</dbReference>
<evidence type="ECO:0000256" key="3">
    <source>
        <dbReference type="ARBA" id="ARBA00025724"/>
    </source>
</evidence>
<dbReference type="InterPro" id="IPR010997">
    <property type="entry name" value="HRDC-like_sf"/>
</dbReference>
<dbReference type="PANTHER" id="PTHR21297">
    <property type="entry name" value="DNA-DIRECTED RNA POLYMERASE II"/>
    <property type="match status" value="1"/>
</dbReference>
<feature type="region of interest" description="Disordered" evidence="4">
    <location>
        <begin position="1"/>
        <end position="79"/>
    </location>
</feature>
<dbReference type="EnsemblPlants" id="Kaladp0089s0119.1.v1.1">
    <property type="protein sequence ID" value="Kaladp0089s0119.1.v1.1"/>
    <property type="gene ID" value="Kaladp0089s0119.v1.1"/>
</dbReference>
<dbReference type="GO" id="GO:0006352">
    <property type="term" value="P:DNA-templated transcription initiation"/>
    <property type="evidence" value="ECO:0007669"/>
    <property type="project" value="InterPro"/>
</dbReference>
<dbReference type="InterPro" id="IPR038324">
    <property type="entry name" value="Rpb4/RPC9_sf"/>
</dbReference>
<dbReference type="Gramene" id="Kaladp0089s0119.1.v1.1">
    <property type="protein sequence ID" value="Kaladp0089s0119.1.v1.1"/>
    <property type="gene ID" value="Kaladp0089s0119.v1.1"/>
</dbReference>
<evidence type="ECO:0000313" key="7">
    <source>
        <dbReference type="Proteomes" id="UP000594263"/>
    </source>
</evidence>
<feature type="compositionally biased region" description="Polar residues" evidence="4">
    <location>
        <begin position="47"/>
        <end position="57"/>
    </location>
</feature>
<dbReference type="GO" id="GO:0005634">
    <property type="term" value="C:nucleus"/>
    <property type="evidence" value="ECO:0007669"/>
    <property type="project" value="UniProtKB-SubCell"/>
</dbReference>
<comment type="similarity">
    <text evidence="3">Belongs to the eukaryotic RPB4 RNA polymerase subunit family.</text>
</comment>
<keyword evidence="2" id="KW-0539">Nucleus</keyword>
<evidence type="ECO:0000256" key="2">
    <source>
        <dbReference type="ARBA" id="ARBA00023242"/>
    </source>
</evidence>
<feature type="compositionally biased region" description="Basic and acidic residues" evidence="4">
    <location>
        <begin position="59"/>
        <end position="70"/>
    </location>
</feature>
<dbReference type="InterPro" id="IPR005574">
    <property type="entry name" value="Rpb4/RPC9"/>
</dbReference>
<reference evidence="6" key="1">
    <citation type="submission" date="2021-01" db="UniProtKB">
        <authorList>
            <consortium name="EnsemblPlants"/>
        </authorList>
    </citation>
    <scope>IDENTIFICATION</scope>
</reference>
<dbReference type="SMART" id="SM00657">
    <property type="entry name" value="RPOL4c"/>
    <property type="match status" value="1"/>
</dbReference>
<dbReference type="InterPro" id="IPR045222">
    <property type="entry name" value="Rpb4-like"/>
</dbReference>
<evidence type="ECO:0000259" key="5">
    <source>
        <dbReference type="SMART" id="SM00657"/>
    </source>
</evidence>
<feature type="domain" description="RNA polymerase Rpb4/RPC9 core" evidence="5">
    <location>
        <begin position="94"/>
        <end position="215"/>
    </location>
</feature>
<sequence length="220" mass="23935">MGDKGGDNFWVASAGGKSSMKTKPRKDDSSGKTKKAKKVQFEYEGATQENIMFSSKSGGKGDLRNGKGDKGSNGPRKTVVKKDTTPLELLVEQELPKNVNCMMDCEAAEILEGIRDQMVLLSADPAIKLPASFDKAFEYAKVSSRFADPQSVMQALQILRKHGAAESEICMIANVCPETTDEVFALVPSLKVKKSRLAEPLKDVLKELAMLKTTKDSPFA</sequence>
<dbReference type="SUPFAM" id="SSF47819">
    <property type="entry name" value="HRDC-like"/>
    <property type="match status" value="1"/>
</dbReference>
<dbReference type="OMA" id="MMDCEAA"/>
<protein>
    <recommendedName>
        <fullName evidence="5">RNA polymerase Rpb4/RPC9 core domain-containing protein</fullName>
    </recommendedName>
</protein>
<evidence type="ECO:0000256" key="1">
    <source>
        <dbReference type="ARBA" id="ARBA00004123"/>
    </source>
</evidence>
<dbReference type="AlphaFoldDB" id="A0A7N0UW81"/>